<sequence>MEIPTQEELAKTSRDVRDSVNSRNNIGNPLDANLNNNNIPFNRVGYNNVDNFNYLGNNYRAGNFAGLGGADTQPFGNVKSNRWKDISGELKVWHVRYPQGDLTAEQFILSAEAKARCEVSARGVVSYDRLLAAIHEAAQSIDESRRVYGLNKGQSDDNGPRKDKSRFSALQGVEIVFDPGNREPVLIDEIIEEEDGNLTVYEKVQDLSSGNLRLDDTERRGVLLANGELCKSKGGAPFIIQVGSIAGEQYLSVLEGLSNSVVLGMDFALAFGVEIDCGSRTWSIGSSPKRHPFMMVHCSESRRELCSVLTLDQQQDLEEFLKLEMDKFCEMPNQGVTTLGQHSITIPPGAKLVHIPPYRRSIPVALELHRQVRELLEKGVDQGGPDALSRMFEDDDPIPWSEVVDSVKIGQALTMQSRSRYAARKANVLKHPESYPGWRVVDDQLQYYRPDRLKSIVGDSDAWKIVVQEHEVQEILRRNHDVSDEAH</sequence>
<reference evidence="2 3" key="1">
    <citation type="journal article" date="2021" name="J. Hered.">
        <title>A chromosome-level genome assembly of the parasitoid wasp, Cotesia glomerata (Hymenoptera: Braconidae).</title>
        <authorList>
            <person name="Pinto B.J."/>
            <person name="Weis J.J."/>
            <person name="Gamble T."/>
            <person name="Ode P.J."/>
            <person name="Paul R."/>
            <person name="Zaspel J.M."/>
        </authorList>
    </citation>
    <scope>NUCLEOTIDE SEQUENCE [LARGE SCALE GENOMIC DNA]</scope>
    <source>
        <strain evidence="2">CgM1</strain>
    </source>
</reference>
<evidence type="ECO:0000313" key="2">
    <source>
        <dbReference type="EMBL" id="KAH0535127.1"/>
    </source>
</evidence>
<keyword evidence="3" id="KW-1185">Reference proteome</keyword>
<accession>A0AAV7HX53</accession>
<protein>
    <submittedName>
        <fullName evidence="2">Uncharacterized protein</fullName>
    </submittedName>
</protein>
<evidence type="ECO:0000313" key="3">
    <source>
        <dbReference type="Proteomes" id="UP000826195"/>
    </source>
</evidence>
<feature type="compositionally biased region" description="Basic and acidic residues" evidence="1">
    <location>
        <begin position="8"/>
        <end position="20"/>
    </location>
</feature>
<organism evidence="2 3">
    <name type="scientific">Cotesia glomerata</name>
    <name type="common">Lepidopteran parasitic wasp</name>
    <name type="synonym">Apanteles glomeratus</name>
    <dbReference type="NCBI Taxonomy" id="32391"/>
    <lineage>
        <taxon>Eukaryota</taxon>
        <taxon>Metazoa</taxon>
        <taxon>Ecdysozoa</taxon>
        <taxon>Arthropoda</taxon>
        <taxon>Hexapoda</taxon>
        <taxon>Insecta</taxon>
        <taxon>Pterygota</taxon>
        <taxon>Neoptera</taxon>
        <taxon>Endopterygota</taxon>
        <taxon>Hymenoptera</taxon>
        <taxon>Apocrita</taxon>
        <taxon>Ichneumonoidea</taxon>
        <taxon>Braconidae</taxon>
        <taxon>Microgastrinae</taxon>
        <taxon>Cotesia</taxon>
    </lineage>
</organism>
<dbReference type="EMBL" id="JAHXZJ010002982">
    <property type="protein sequence ID" value="KAH0535127.1"/>
    <property type="molecule type" value="Genomic_DNA"/>
</dbReference>
<proteinExistence type="predicted"/>
<dbReference type="AlphaFoldDB" id="A0AAV7HX53"/>
<name>A0AAV7HX53_COTGL</name>
<feature type="region of interest" description="Disordered" evidence="1">
    <location>
        <begin position="1"/>
        <end position="31"/>
    </location>
</feature>
<comment type="caution">
    <text evidence="2">The sequence shown here is derived from an EMBL/GenBank/DDBJ whole genome shotgun (WGS) entry which is preliminary data.</text>
</comment>
<evidence type="ECO:0000256" key="1">
    <source>
        <dbReference type="SAM" id="MobiDB-lite"/>
    </source>
</evidence>
<gene>
    <name evidence="2" type="ORF">KQX54_013876</name>
</gene>
<dbReference type="Proteomes" id="UP000826195">
    <property type="component" value="Unassembled WGS sequence"/>
</dbReference>